<accession>A0A1M4TK86</accession>
<sequence>MSFFRKIFSKNKNSNQENKEVPQVKEVFTEEYFDSRYTKQELSEDDLLVDGSFKMIESYFLDNKIKPIIESPIYHPANIDEAIEEGIGFFQYCKLFNQEDKQIGLMVTIAFSYFLIKEYGFKLYQDKTPEFPLRFMTLKYNKDGGVISLYPFEYSLKVLNGEARFSDLFEKIKSNLGNIPSADEFMKNLKKDLNQK</sequence>
<dbReference type="Proteomes" id="UP000184236">
    <property type="component" value="Unassembled WGS sequence"/>
</dbReference>
<reference evidence="2" key="1">
    <citation type="submission" date="2016-11" db="EMBL/GenBank/DDBJ databases">
        <authorList>
            <person name="Varghese N."/>
            <person name="Submissions S."/>
        </authorList>
    </citation>
    <scope>NUCLEOTIDE SEQUENCE [LARGE SCALE GENOMIC DNA]</scope>
    <source>
        <strain evidence="2">DSM 26898</strain>
    </source>
</reference>
<dbReference type="EMBL" id="FQVO01000001">
    <property type="protein sequence ID" value="SHE44899.1"/>
    <property type="molecule type" value="Genomic_DNA"/>
</dbReference>
<evidence type="ECO:0000313" key="2">
    <source>
        <dbReference type="Proteomes" id="UP000184236"/>
    </source>
</evidence>
<keyword evidence="2" id="KW-1185">Reference proteome</keyword>
<proteinExistence type="predicted"/>
<evidence type="ECO:0000313" key="1">
    <source>
        <dbReference type="EMBL" id="SHE44899.1"/>
    </source>
</evidence>
<organism evidence="1 2">
    <name type="scientific">Chryseobacterium takakiae</name>
    <dbReference type="NCBI Taxonomy" id="1302685"/>
    <lineage>
        <taxon>Bacteria</taxon>
        <taxon>Pseudomonadati</taxon>
        <taxon>Bacteroidota</taxon>
        <taxon>Flavobacteriia</taxon>
        <taxon>Flavobacteriales</taxon>
        <taxon>Weeksellaceae</taxon>
        <taxon>Chryseobacterium group</taxon>
        <taxon>Chryseobacterium</taxon>
    </lineage>
</organism>
<dbReference type="AlphaFoldDB" id="A0A1M4TK86"/>
<dbReference type="OrthoDB" id="1247225at2"/>
<protein>
    <submittedName>
        <fullName evidence="1">Uncharacterized protein</fullName>
    </submittedName>
</protein>
<dbReference type="STRING" id="1302685.SAMN05444408_101427"/>
<dbReference type="RefSeq" id="WP_072883160.1">
    <property type="nucleotide sequence ID" value="NZ_FQVO01000001.1"/>
</dbReference>
<gene>
    <name evidence="1" type="ORF">SAMN05444408_101427</name>
</gene>
<name>A0A1M4TK86_9FLAO</name>